<name>A0A1M7TAJ9_9FIRM</name>
<evidence type="ECO:0000313" key="2">
    <source>
        <dbReference type="EMBL" id="SHN67752.1"/>
    </source>
</evidence>
<sequence length="366" mass="40367">MKKVLTAVAAFIVVIVIGIAASSMAEPKDTAITVTGAVGGGKENFLADPEILGILHDKYNINLKVDNWSNNALIKDPIVTKDNQGYDFVFFSDERFYEYYKKPAAEGEAPRLKTFKSQIALSTPIVVYSWDSICDVLMSKGIVKQSGDTYYIADMPAVLSYIEKNTKWSDIGIEDIYGKINIASTDPVTSSPGATYYGLLASIMNEGYVDESNISGVLPKLKGFYKLSGFMNNTPADLFDLYLRMGKGAYPMIVDYEKSIIDFANKNPDGFAKVKDKIRVLYPSPTIWNSHCIMSFTEGGTAYVDALADPEIQKIAWEKYGFRTGVVGGEYDVKAVPVQGIPQEITSVTKGLQKEIYDKIIEALKN</sequence>
<dbReference type="SUPFAM" id="SSF53850">
    <property type="entry name" value="Periplasmic binding protein-like II"/>
    <property type="match status" value="1"/>
</dbReference>
<evidence type="ECO:0000256" key="1">
    <source>
        <dbReference type="SAM" id="SignalP"/>
    </source>
</evidence>
<accession>A0A1M7TAJ9</accession>
<dbReference type="EMBL" id="FRDN01000006">
    <property type="protein sequence ID" value="SHN67752.1"/>
    <property type="molecule type" value="Genomic_DNA"/>
</dbReference>
<reference evidence="3" key="1">
    <citation type="submission" date="2016-12" db="EMBL/GenBank/DDBJ databases">
        <authorList>
            <person name="Varghese N."/>
            <person name="Submissions S."/>
        </authorList>
    </citation>
    <scope>NUCLEOTIDE SEQUENCE [LARGE SCALE GENOMIC DNA]</scope>
    <source>
        <strain evidence="3">DSM 11544</strain>
    </source>
</reference>
<evidence type="ECO:0000313" key="3">
    <source>
        <dbReference type="Proteomes" id="UP000184010"/>
    </source>
</evidence>
<dbReference type="AlphaFoldDB" id="A0A1M7TAJ9"/>
<keyword evidence="1" id="KW-0732">Signal</keyword>
<protein>
    <recommendedName>
        <fullName evidence="4">Extracellular solute-binding protein</fullName>
    </recommendedName>
</protein>
<evidence type="ECO:0008006" key="4">
    <source>
        <dbReference type="Google" id="ProtNLM"/>
    </source>
</evidence>
<organism evidence="2 3">
    <name type="scientific">Desulfitobacterium chlororespirans DSM 11544</name>
    <dbReference type="NCBI Taxonomy" id="1121395"/>
    <lineage>
        <taxon>Bacteria</taxon>
        <taxon>Bacillati</taxon>
        <taxon>Bacillota</taxon>
        <taxon>Clostridia</taxon>
        <taxon>Eubacteriales</taxon>
        <taxon>Desulfitobacteriaceae</taxon>
        <taxon>Desulfitobacterium</taxon>
    </lineage>
</organism>
<dbReference type="STRING" id="1121395.SAMN02745215_01703"/>
<proteinExistence type="predicted"/>
<keyword evidence="3" id="KW-1185">Reference proteome</keyword>
<feature type="chain" id="PRO_5009929398" description="Extracellular solute-binding protein" evidence="1">
    <location>
        <begin position="26"/>
        <end position="366"/>
    </location>
</feature>
<dbReference type="RefSeq" id="WP_072772202.1">
    <property type="nucleotide sequence ID" value="NZ_FRDN01000006.1"/>
</dbReference>
<dbReference type="Proteomes" id="UP000184010">
    <property type="component" value="Unassembled WGS sequence"/>
</dbReference>
<gene>
    <name evidence="2" type="ORF">SAMN02745215_01703</name>
</gene>
<feature type="signal peptide" evidence="1">
    <location>
        <begin position="1"/>
        <end position="25"/>
    </location>
</feature>